<evidence type="ECO:0008006" key="13">
    <source>
        <dbReference type="Google" id="ProtNLM"/>
    </source>
</evidence>
<evidence type="ECO:0000256" key="3">
    <source>
        <dbReference type="ARBA" id="ARBA00022723"/>
    </source>
</evidence>
<keyword evidence="4" id="KW-0255">Endonuclease</keyword>
<keyword evidence="9" id="KW-0239">DNA-directed DNA polymerase</keyword>
<protein>
    <recommendedName>
        <fullName evidence="13">Copia protein</fullName>
    </recommendedName>
</protein>
<keyword evidence="8" id="KW-0695">RNA-directed DNA polymerase</keyword>
<keyword evidence="12" id="KW-1185">Reference proteome</keyword>
<dbReference type="GO" id="GO:0004519">
    <property type="term" value="F:endonuclease activity"/>
    <property type="evidence" value="ECO:0007669"/>
    <property type="project" value="UniProtKB-KW"/>
</dbReference>
<keyword evidence="1" id="KW-0548">Nucleotidyltransferase</keyword>
<keyword evidence="5" id="KW-0378">Hydrolase</keyword>
<feature type="non-terminal residue" evidence="11">
    <location>
        <position position="1"/>
    </location>
</feature>
<dbReference type="AlphaFoldDB" id="A0A4Q9P9F5"/>
<accession>A0A4Q9P9F5</accession>
<evidence type="ECO:0000256" key="7">
    <source>
        <dbReference type="ARBA" id="ARBA00022908"/>
    </source>
</evidence>
<dbReference type="GO" id="GO:0016787">
    <property type="term" value="F:hydrolase activity"/>
    <property type="evidence" value="ECO:0007669"/>
    <property type="project" value="UniProtKB-KW"/>
</dbReference>
<dbReference type="GO" id="GO:0003887">
    <property type="term" value="F:DNA-directed DNA polymerase activity"/>
    <property type="evidence" value="ECO:0007669"/>
    <property type="project" value="UniProtKB-KW"/>
</dbReference>
<keyword evidence="6" id="KW-0460">Magnesium</keyword>
<dbReference type="PANTHER" id="PTHR42648">
    <property type="entry name" value="TRANSPOSASE, PUTATIVE-RELATED"/>
    <property type="match status" value="1"/>
</dbReference>
<evidence type="ECO:0000256" key="9">
    <source>
        <dbReference type="ARBA" id="ARBA00022932"/>
    </source>
</evidence>
<dbReference type="PANTHER" id="PTHR42648:SF11">
    <property type="entry name" value="TRANSPOSON TY4-P GAG-POL POLYPROTEIN"/>
    <property type="match status" value="1"/>
</dbReference>
<evidence type="ECO:0000313" key="11">
    <source>
        <dbReference type="EMBL" id="TBU51028.1"/>
    </source>
</evidence>
<evidence type="ECO:0000256" key="2">
    <source>
        <dbReference type="ARBA" id="ARBA00022722"/>
    </source>
</evidence>
<dbReference type="Proteomes" id="UP000292082">
    <property type="component" value="Unassembled WGS sequence"/>
</dbReference>
<dbReference type="GO" id="GO:0006310">
    <property type="term" value="P:DNA recombination"/>
    <property type="evidence" value="ECO:0007669"/>
    <property type="project" value="UniProtKB-KW"/>
</dbReference>
<evidence type="ECO:0000256" key="4">
    <source>
        <dbReference type="ARBA" id="ARBA00022759"/>
    </source>
</evidence>
<dbReference type="GO" id="GO:0046872">
    <property type="term" value="F:metal ion binding"/>
    <property type="evidence" value="ECO:0007669"/>
    <property type="project" value="UniProtKB-KW"/>
</dbReference>
<feature type="non-terminal residue" evidence="11">
    <location>
        <position position="78"/>
    </location>
</feature>
<keyword evidence="9" id="KW-0808">Transferase</keyword>
<evidence type="ECO:0000256" key="6">
    <source>
        <dbReference type="ARBA" id="ARBA00022842"/>
    </source>
</evidence>
<dbReference type="GO" id="GO:0003964">
    <property type="term" value="F:RNA-directed DNA polymerase activity"/>
    <property type="evidence" value="ECO:0007669"/>
    <property type="project" value="UniProtKB-KW"/>
</dbReference>
<organism evidence="11 12">
    <name type="scientific">Dichomitus squalens</name>
    <dbReference type="NCBI Taxonomy" id="114155"/>
    <lineage>
        <taxon>Eukaryota</taxon>
        <taxon>Fungi</taxon>
        <taxon>Dikarya</taxon>
        <taxon>Basidiomycota</taxon>
        <taxon>Agaricomycotina</taxon>
        <taxon>Agaricomycetes</taxon>
        <taxon>Polyporales</taxon>
        <taxon>Polyporaceae</taxon>
        <taxon>Dichomitus</taxon>
    </lineage>
</organism>
<gene>
    <name evidence="11" type="ORF">BD310DRAFT_793766</name>
</gene>
<keyword evidence="3" id="KW-0479">Metal-binding</keyword>
<proteinExistence type="predicted"/>
<keyword evidence="10" id="KW-0233">DNA recombination</keyword>
<reference evidence="11 12" key="1">
    <citation type="submission" date="2019-01" db="EMBL/GenBank/DDBJ databases">
        <title>Draft genome sequences of three monokaryotic isolates of the white-rot basidiomycete fungus Dichomitus squalens.</title>
        <authorList>
            <consortium name="DOE Joint Genome Institute"/>
            <person name="Lopez S.C."/>
            <person name="Andreopoulos B."/>
            <person name="Pangilinan J."/>
            <person name="Lipzen A."/>
            <person name="Riley R."/>
            <person name="Ahrendt S."/>
            <person name="Ng V."/>
            <person name="Barry K."/>
            <person name="Daum C."/>
            <person name="Grigoriev I.V."/>
            <person name="Hilden K.S."/>
            <person name="Makela M.R."/>
            <person name="de Vries R.P."/>
        </authorList>
    </citation>
    <scope>NUCLEOTIDE SEQUENCE [LARGE SCALE GENOMIC DNA]</scope>
    <source>
        <strain evidence="11 12">CBS 464.89</strain>
    </source>
</reference>
<evidence type="ECO:0000256" key="1">
    <source>
        <dbReference type="ARBA" id="ARBA00022695"/>
    </source>
</evidence>
<keyword evidence="7" id="KW-0229">DNA integration</keyword>
<keyword evidence="2" id="KW-0540">Nuclease</keyword>
<evidence type="ECO:0000256" key="5">
    <source>
        <dbReference type="ARBA" id="ARBA00022801"/>
    </source>
</evidence>
<name>A0A4Q9P9F5_9APHY</name>
<evidence type="ECO:0000256" key="10">
    <source>
        <dbReference type="ARBA" id="ARBA00023172"/>
    </source>
</evidence>
<evidence type="ECO:0000313" key="12">
    <source>
        <dbReference type="Proteomes" id="UP000292082"/>
    </source>
</evidence>
<dbReference type="EMBL" id="ML145437">
    <property type="protein sequence ID" value="TBU51028.1"/>
    <property type="molecule type" value="Genomic_DNA"/>
</dbReference>
<dbReference type="InterPro" id="IPR039537">
    <property type="entry name" value="Retrotran_Ty1/copia-like"/>
</dbReference>
<evidence type="ECO:0000256" key="8">
    <source>
        <dbReference type="ARBA" id="ARBA00022918"/>
    </source>
</evidence>
<sequence length="78" mass="8574">DARLPKRYWADAMACAAHIISRSPAKGLKGNTPYEVLFGRPVDPTFFRPFGCTAYALIPKDKRAGKFGPKSTKCLMLG</sequence>
<dbReference type="GO" id="GO:0015074">
    <property type="term" value="P:DNA integration"/>
    <property type="evidence" value="ECO:0007669"/>
    <property type="project" value="UniProtKB-KW"/>
</dbReference>